<organism evidence="1">
    <name type="scientific">Escherichia coli</name>
    <dbReference type="NCBI Taxonomy" id="562"/>
    <lineage>
        <taxon>Bacteria</taxon>
        <taxon>Pseudomonadati</taxon>
        <taxon>Pseudomonadota</taxon>
        <taxon>Gammaproteobacteria</taxon>
        <taxon>Enterobacterales</taxon>
        <taxon>Enterobacteriaceae</taxon>
        <taxon>Escherichia</taxon>
    </lineage>
</organism>
<reference evidence="1" key="1">
    <citation type="journal article" date="2014" name="Antimicrob. Agents Chemother.">
        <title>Complete Sequencing of IncI1 Sequence Type 2 Plasmid pJIE512b Indicates Mobilization of blaCMY-2 from an IncA/C Plasmid.</title>
        <authorList>
            <person name="Tagg K.A."/>
            <person name="Iredell J.R."/>
            <person name="Partridge S.R."/>
        </authorList>
    </citation>
    <scope>NUCLEOTIDE SEQUENCE [LARGE SCALE GENOMIC DNA]</scope>
    <source>
        <strain evidence="1">JIE512b</strain>
        <plasmid evidence="1">pJIE512b</plasmid>
    </source>
</reference>
<dbReference type="AlphaFoldDB" id="A0A077SMS5"/>
<sequence>MPVFSGDGKVEMVGSDSEHEFPRCDGHVGRILRNNRCKKTDW</sequence>
<keyword evidence="1" id="KW-0614">Plasmid</keyword>
<geneLocation type="plasmid" evidence="1">
    <name>pJIE512b</name>
</geneLocation>
<reference evidence="1" key="2">
    <citation type="submission" date="2014-03" db="EMBL/GenBank/DDBJ databases">
        <authorList>
            <person name="Tagg K."/>
        </authorList>
    </citation>
    <scope>NUCLEOTIDE SEQUENCE</scope>
    <source>
        <strain evidence="1">JIE512b</strain>
        <plasmid evidence="1">pJIE512b</plasmid>
    </source>
</reference>
<protein>
    <submittedName>
        <fullName evidence="1">Uncharacterized protein</fullName>
    </submittedName>
</protein>
<accession>A0A077SMS5</accession>
<dbReference type="EMBL" id="HG970648">
    <property type="protein sequence ID" value="CDO67574.1"/>
    <property type="molecule type" value="Genomic_DNA"/>
</dbReference>
<name>A0A077SMS5_ECOLX</name>
<proteinExistence type="predicted"/>
<evidence type="ECO:0000313" key="1">
    <source>
        <dbReference type="EMBL" id="CDO67574.1"/>
    </source>
</evidence>